<dbReference type="RefSeq" id="WP_200555769.1">
    <property type="nucleotide sequence ID" value="NZ_JAEPES010000002.1"/>
</dbReference>
<evidence type="ECO:0000313" key="2">
    <source>
        <dbReference type="EMBL" id="MBK4347418.1"/>
    </source>
</evidence>
<reference evidence="2" key="1">
    <citation type="submission" date="2021-01" db="EMBL/GenBank/DDBJ databases">
        <title>Lacisediminihabitans sp. nov. strain G11-30, isolated from Antarctic Soil.</title>
        <authorList>
            <person name="Li J."/>
        </authorList>
    </citation>
    <scope>NUCLEOTIDE SEQUENCE</scope>
    <source>
        <strain evidence="2">G11-30</strain>
    </source>
</reference>
<name>A0A934W204_9MICO</name>
<keyword evidence="1" id="KW-0472">Membrane</keyword>
<feature type="transmembrane region" description="Helical" evidence="1">
    <location>
        <begin position="44"/>
        <end position="62"/>
    </location>
</feature>
<dbReference type="AlphaFoldDB" id="A0A934W204"/>
<accession>A0A934W204</accession>
<evidence type="ECO:0000256" key="1">
    <source>
        <dbReference type="SAM" id="Phobius"/>
    </source>
</evidence>
<keyword evidence="1" id="KW-0812">Transmembrane</keyword>
<organism evidence="2 3">
    <name type="scientific">Lacisediminihabitans changchengi</name>
    <dbReference type="NCBI Taxonomy" id="2787634"/>
    <lineage>
        <taxon>Bacteria</taxon>
        <taxon>Bacillati</taxon>
        <taxon>Actinomycetota</taxon>
        <taxon>Actinomycetes</taxon>
        <taxon>Micrococcales</taxon>
        <taxon>Microbacteriaceae</taxon>
        <taxon>Lacisediminihabitans</taxon>
    </lineage>
</organism>
<sequence length="120" mass="12988">MSVALDKRPVPKSLVGLVFVLFWVIAILLWSFSHLLPTMGGRGFMVDIGIVLASIALATPSLGTLRELRTAAIMGIVAIALFAIGDLAQITVMVYALRVLVPFLALMTPVYKLLSFRVFA</sequence>
<proteinExistence type="predicted"/>
<feature type="transmembrane region" description="Helical" evidence="1">
    <location>
        <begin position="14"/>
        <end position="32"/>
    </location>
</feature>
<dbReference type="EMBL" id="JAEPES010000002">
    <property type="protein sequence ID" value="MBK4347418.1"/>
    <property type="molecule type" value="Genomic_DNA"/>
</dbReference>
<protein>
    <submittedName>
        <fullName evidence="2">Uncharacterized protein</fullName>
    </submittedName>
</protein>
<keyword evidence="3" id="KW-1185">Reference proteome</keyword>
<evidence type="ECO:0000313" key="3">
    <source>
        <dbReference type="Proteomes" id="UP000636458"/>
    </source>
</evidence>
<gene>
    <name evidence="2" type="ORF">IV501_07220</name>
</gene>
<comment type="caution">
    <text evidence="2">The sequence shown here is derived from an EMBL/GenBank/DDBJ whole genome shotgun (WGS) entry which is preliminary data.</text>
</comment>
<feature type="transmembrane region" description="Helical" evidence="1">
    <location>
        <begin position="95"/>
        <end position="114"/>
    </location>
</feature>
<dbReference type="Proteomes" id="UP000636458">
    <property type="component" value="Unassembled WGS sequence"/>
</dbReference>
<feature type="transmembrane region" description="Helical" evidence="1">
    <location>
        <begin position="68"/>
        <end position="88"/>
    </location>
</feature>
<keyword evidence="1" id="KW-1133">Transmembrane helix</keyword>